<dbReference type="PROSITE" id="PS50883">
    <property type="entry name" value="EAL"/>
    <property type="match status" value="1"/>
</dbReference>
<feature type="domain" description="EAL" evidence="1">
    <location>
        <begin position="368"/>
        <end position="623"/>
    </location>
</feature>
<dbReference type="CDD" id="cd01948">
    <property type="entry name" value="EAL"/>
    <property type="match status" value="1"/>
</dbReference>
<dbReference type="InterPro" id="IPR052155">
    <property type="entry name" value="Biofilm_reg_signaling"/>
</dbReference>
<dbReference type="InterPro" id="IPR029016">
    <property type="entry name" value="GAF-like_dom_sf"/>
</dbReference>
<gene>
    <name evidence="3" type="ORF">MD483_18220</name>
</gene>
<dbReference type="Pfam" id="PF13185">
    <property type="entry name" value="GAF_2"/>
    <property type="match status" value="1"/>
</dbReference>
<feature type="non-terminal residue" evidence="3">
    <location>
        <position position="1"/>
    </location>
</feature>
<dbReference type="Pfam" id="PF00563">
    <property type="entry name" value="EAL"/>
    <property type="match status" value="1"/>
</dbReference>
<dbReference type="PANTHER" id="PTHR44757:SF2">
    <property type="entry name" value="BIOFILM ARCHITECTURE MAINTENANCE PROTEIN MBAA"/>
    <property type="match status" value="1"/>
</dbReference>
<evidence type="ECO:0000259" key="2">
    <source>
        <dbReference type="PROSITE" id="PS50887"/>
    </source>
</evidence>
<feature type="domain" description="GGDEF" evidence="2">
    <location>
        <begin position="226"/>
        <end position="359"/>
    </location>
</feature>
<dbReference type="CDD" id="cd01949">
    <property type="entry name" value="GGDEF"/>
    <property type="match status" value="1"/>
</dbReference>
<dbReference type="InterPro" id="IPR001633">
    <property type="entry name" value="EAL_dom"/>
</dbReference>
<dbReference type="SMART" id="SM00052">
    <property type="entry name" value="EAL"/>
    <property type="match status" value="1"/>
</dbReference>
<sequence>SGSCQKSVYAQVHEIISQLISANNFYIALKSPKVEANGAFEFVYMSDEYLGVRTSIRQIESNREPGFTELVMKLGKPLLLSKAELDRYHQEGLARKPDDTTYSWLGVPLIVEGEVRGVMTVQSYQPNPVDYQQKDVDLLTFVAQHVANAVVRHEMAEFMRDSNSRLEEQVAHRTAALRAQINETREVQKKLKITASHDALTGLINRGEFIYRLNQLITKADTEVSSKFAVLFVDIDRFKMVNDSLGHAAGDTLLCTIADELKGLLRTQDTVARLGGDEFVILIEEIEVEQHAYDIAQRINDTLKKPFIIENQPVFIGGSVGVLFSDPAYGDADEMLCDADAAMYHAKRSGPGRYAVFDKSMQSDKQDAISLEADLRYGIENGEIHTYWHPILDLKTGQIIGFESLARWHSPARGIVPPLDFIPFAESAGLVKGIDLLVLEESCRNLKQIQTLYPEQKLYVSSNLYCEHFFQDDLVDTIANILDKTGLAPECLCIELTERALLEYTEQVLLNMEKLKKLGVSLALDDFGIGYSSLSYLYQFPIDTLKIDKSFVENLNQKASNNTILKAVIDLAHNLDMTAVCEGIETQADMNQVLAMGCNFGQGYLFAKPLPFEDIKQQYQDNRSFCSINCHCRNETQLELCV</sequence>
<dbReference type="PANTHER" id="PTHR44757">
    <property type="entry name" value="DIGUANYLATE CYCLASE DGCP"/>
    <property type="match status" value="1"/>
</dbReference>
<dbReference type="SMART" id="SM00065">
    <property type="entry name" value="GAF"/>
    <property type="match status" value="1"/>
</dbReference>
<dbReference type="Proteomes" id="UP001155586">
    <property type="component" value="Unassembled WGS sequence"/>
</dbReference>
<dbReference type="SUPFAM" id="SSF55781">
    <property type="entry name" value="GAF domain-like"/>
    <property type="match status" value="1"/>
</dbReference>
<name>A0A9X3CJ33_9VIBR</name>
<comment type="caution">
    <text evidence="3">The sequence shown here is derived from an EMBL/GenBank/DDBJ whole genome shotgun (WGS) entry which is preliminary data.</text>
</comment>
<dbReference type="PROSITE" id="PS50887">
    <property type="entry name" value="GGDEF"/>
    <property type="match status" value="1"/>
</dbReference>
<dbReference type="SMART" id="SM00267">
    <property type="entry name" value="GGDEF"/>
    <property type="match status" value="1"/>
</dbReference>
<reference evidence="3" key="1">
    <citation type="submission" date="2022-02" db="EMBL/GenBank/DDBJ databases">
        <title>Vibrio sp. nov., a new bacterium isolated from Bohai sea, China.</title>
        <authorList>
            <person name="Yuan Y."/>
        </authorList>
    </citation>
    <scope>NUCLEOTIDE SEQUENCE</scope>
    <source>
        <strain evidence="3">DBSS07</strain>
    </source>
</reference>
<dbReference type="InterPro" id="IPR035919">
    <property type="entry name" value="EAL_sf"/>
</dbReference>
<dbReference type="InterPro" id="IPR003018">
    <property type="entry name" value="GAF"/>
</dbReference>
<dbReference type="Pfam" id="PF00990">
    <property type="entry name" value="GGDEF"/>
    <property type="match status" value="1"/>
</dbReference>
<dbReference type="NCBIfam" id="TIGR00254">
    <property type="entry name" value="GGDEF"/>
    <property type="match status" value="1"/>
</dbReference>
<evidence type="ECO:0000259" key="1">
    <source>
        <dbReference type="PROSITE" id="PS50883"/>
    </source>
</evidence>
<proteinExistence type="predicted"/>
<dbReference type="RefSeq" id="WP_265688840.1">
    <property type="nucleotide sequence ID" value="NZ_JAKRRX010000138.1"/>
</dbReference>
<dbReference type="SUPFAM" id="SSF55073">
    <property type="entry name" value="Nucleotide cyclase"/>
    <property type="match status" value="1"/>
</dbReference>
<protein>
    <submittedName>
        <fullName evidence="3">EAL domain-containing protein</fullName>
    </submittedName>
</protein>
<dbReference type="InterPro" id="IPR029787">
    <property type="entry name" value="Nucleotide_cyclase"/>
</dbReference>
<dbReference type="SUPFAM" id="SSF141868">
    <property type="entry name" value="EAL domain-like"/>
    <property type="match status" value="1"/>
</dbReference>
<accession>A0A9X3CJ33</accession>
<evidence type="ECO:0000313" key="4">
    <source>
        <dbReference type="Proteomes" id="UP001155586"/>
    </source>
</evidence>
<dbReference type="Gene3D" id="3.30.70.270">
    <property type="match status" value="1"/>
</dbReference>
<organism evidence="3 4">
    <name type="scientific">Vibrio paucivorans</name>
    <dbReference type="NCBI Taxonomy" id="2829489"/>
    <lineage>
        <taxon>Bacteria</taxon>
        <taxon>Pseudomonadati</taxon>
        <taxon>Pseudomonadota</taxon>
        <taxon>Gammaproteobacteria</taxon>
        <taxon>Vibrionales</taxon>
        <taxon>Vibrionaceae</taxon>
        <taxon>Vibrio</taxon>
    </lineage>
</organism>
<dbReference type="AlphaFoldDB" id="A0A9X3CJ33"/>
<dbReference type="Gene3D" id="3.30.450.40">
    <property type="match status" value="1"/>
</dbReference>
<dbReference type="InterPro" id="IPR000160">
    <property type="entry name" value="GGDEF_dom"/>
</dbReference>
<evidence type="ECO:0000313" key="3">
    <source>
        <dbReference type="EMBL" id="MCW8335750.1"/>
    </source>
</evidence>
<keyword evidence="4" id="KW-1185">Reference proteome</keyword>
<dbReference type="InterPro" id="IPR043128">
    <property type="entry name" value="Rev_trsase/Diguanyl_cyclase"/>
</dbReference>
<dbReference type="EMBL" id="JAKRRX010000138">
    <property type="protein sequence ID" value="MCW8335750.1"/>
    <property type="molecule type" value="Genomic_DNA"/>
</dbReference>
<dbReference type="Gene3D" id="3.20.20.450">
    <property type="entry name" value="EAL domain"/>
    <property type="match status" value="1"/>
</dbReference>